<reference evidence="3" key="1">
    <citation type="journal article" date="2018" name="Nat. Microbiol.">
        <title>Leveraging single-cell genomics to expand the fungal tree of life.</title>
        <authorList>
            <person name="Ahrendt S.R."/>
            <person name="Quandt C.A."/>
            <person name="Ciobanu D."/>
            <person name="Clum A."/>
            <person name="Salamov A."/>
            <person name="Andreopoulos B."/>
            <person name="Cheng J.F."/>
            <person name="Woyke T."/>
            <person name="Pelin A."/>
            <person name="Henrissat B."/>
            <person name="Reynolds N.K."/>
            <person name="Benny G.L."/>
            <person name="Smith M.E."/>
            <person name="James T.Y."/>
            <person name="Grigoriev I.V."/>
        </authorList>
    </citation>
    <scope>NUCLEOTIDE SEQUENCE [LARGE SCALE GENOMIC DNA]</scope>
    <source>
        <strain evidence="3">ATCC 52028</strain>
    </source>
</reference>
<evidence type="ECO:0000256" key="1">
    <source>
        <dbReference type="SAM" id="MobiDB-lite"/>
    </source>
</evidence>
<dbReference type="Proteomes" id="UP000274922">
    <property type="component" value="Unassembled WGS sequence"/>
</dbReference>
<dbReference type="EMBL" id="ML014234">
    <property type="protein sequence ID" value="RKP00115.1"/>
    <property type="molecule type" value="Genomic_DNA"/>
</dbReference>
<name>A0A4P9X4X0_9FUNG</name>
<sequence length="122" mass="11198">MSASAAAEWSLSVALRSHGPRPPLAPAPADPADAASGGRGGTPPPSRGFNGVGVGVGGGVGDDGGGDLGAASAGAVAVAREGPRVKAAGDGIVGRGSAAAAFHAAFPGAGRSAGIAWAVAPP</sequence>
<keyword evidence="3" id="KW-1185">Reference proteome</keyword>
<dbReference type="AlphaFoldDB" id="A0A4P9X4X0"/>
<feature type="region of interest" description="Disordered" evidence="1">
    <location>
        <begin position="16"/>
        <end position="76"/>
    </location>
</feature>
<evidence type="ECO:0000313" key="2">
    <source>
        <dbReference type="EMBL" id="RKP00115.1"/>
    </source>
</evidence>
<gene>
    <name evidence="2" type="ORF">CXG81DRAFT_27149</name>
</gene>
<feature type="compositionally biased region" description="Pro residues" evidence="1">
    <location>
        <begin position="20"/>
        <end position="29"/>
    </location>
</feature>
<accession>A0A4P9X4X0</accession>
<protein>
    <submittedName>
        <fullName evidence="2">Uncharacterized protein</fullName>
    </submittedName>
</protein>
<evidence type="ECO:0000313" key="3">
    <source>
        <dbReference type="Proteomes" id="UP000274922"/>
    </source>
</evidence>
<feature type="compositionally biased region" description="Gly residues" evidence="1">
    <location>
        <begin position="50"/>
        <end position="68"/>
    </location>
</feature>
<organism evidence="2 3">
    <name type="scientific">Caulochytrium protostelioides</name>
    <dbReference type="NCBI Taxonomy" id="1555241"/>
    <lineage>
        <taxon>Eukaryota</taxon>
        <taxon>Fungi</taxon>
        <taxon>Fungi incertae sedis</taxon>
        <taxon>Chytridiomycota</taxon>
        <taxon>Chytridiomycota incertae sedis</taxon>
        <taxon>Chytridiomycetes</taxon>
        <taxon>Caulochytriales</taxon>
        <taxon>Caulochytriaceae</taxon>
        <taxon>Caulochytrium</taxon>
    </lineage>
</organism>
<proteinExistence type="predicted"/>